<sequence length="128" mass="14951">MHQESITAHDLKRAREALSLSIEEVHNAINISVKYLKLLEDEEDGMQKLESLVSPVYAKGYKRIYAQYLGIDTIDANQMFHTHMNSHPQLQSINNKRHDFLKILLNRWCITIMCTLIFLVVFFFTKPS</sequence>
<gene>
    <name evidence="2" type="ORF">FZC37_02855</name>
</gene>
<protein>
    <submittedName>
        <fullName evidence="2">Helix-turn-helix domain-containing protein</fullName>
    </submittedName>
</protein>
<proteinExistence type="predicted"/>
<dbReference type="PANTHER" id="PTHR34475">
    <property type="match status" value="1"/>
</dbReference>
<reference evidence="2 3" key="1">
    <citation type="submission" date="2019-08" db="EMBL/GenBank/DDBJ databases">
        <title>Highly reduced genomes of protist endosymbionts show evolutionary convergence.</title>
        <authorList>
            <person name="George E."/>
            <person name="Husnik F."/>
            <person name="Tashyreva D."/>
            <person name="Prokopchuk G."/>
            <person name="Horak A."/>
            <person name="Kwong W.K."/>
            <person name="Lukes J."/>
            <person name="Keeling P.J."/>
        </authorList>
    </citation>
    <scope>NUCLEOTIDE SEQUENCE [LARGE SCALE GENOMIC DNA]</scope>
    <source>
        <strain evidence="2">1621</strain>
    </source>
</reference>
<dbReference type="InterPro" id="IPR010982">
    <property type="entry name" value="Lambda_DNA-bd_dom_sf"/>
</dbReference>
<evidence type="ECO:0000256" key="1">
    <source>
        <dbReference type="SAM" id="Phobius"/>
    </source>
</evidence>
<dbReference type="Pfam" id="PF13413">
    <property type="entry name" value="HTH_25"/>
    <property type="match status" value="1"/>
</dbReference>
<dbReference type="EMBL" id="CP043312">
    <property type="protein sequence ID" value="QEK39846.1"/>
    <property type="molecule type" value="Genomic_DNA"/>
</dbReference>
<dbReference type="InterPro" id="IPR050400">
    <property type="entry name" value="Bact_Cytoskel_RodZ"/>
</dbReference>
<dbReference type="GO" id="GO:0003677">
    <property type="term" value="F:DNA binding"/>
    <property type="evidence" value="ECO:0007669"/>
    <property type="project" value="InterPro"/>
</dbReference>
<dbReference type="RefSeq" id="WP_148952207.1">
    <property type="nucleotide sequence ID" value="NZ_CP043312.1"/>
</dbReference>
<dbReference type="OrthoDB" id="9790252at2"/>
<keyword evidence="1" id="KW-1133">Transmembrane helix</keyword>
<evidence type="ECO:0000313" key="2">
    <source>
        <dbReference type="EMBL" id="QEK39846.1"/>
    </source>
</evidence>
<dbReference type="KEGG" id="snay:FZC37_02855"/>
<evidence type="ECO:0000313" key="3">
    <source>
        <dbReference type="Proteomes" id="UP000323844"/>
    </source>
</evidence>
<keyword evidence="1" id="KW-0472">Membrane</keyword>
<dbReference type="PANTHER" id="PTHR34475:SF1">
    <property type="entry name" value="CYTOSKELETON PROTEIN RODZ"/>
    <property type="match status" value="1"/>
</dbReference>
<name>A0A5C0UIF3_9RICK</name>
<feature type="transmembrane region" description="Helical" evidence="1">
    <location>
        <begin position="104"/>
        <end position="125"/>
    </location>
</feature>
<dbReference type="Gene3D" id="1.10.260.40">
    <property type="entry name" value="lambda repressor-like DNA-binding domains"/>
    <property type="match status" value="1"/>
</dbReference>
<organism evidence="2 3">
    <name type="scientific">Candidatus Sneabacter namystus</name>
    <dbReference type="NCBI Taxonomy" id="2601646"/>
    <lineage>
        <taxon>Bacteria</taxon>
        <taxon>Pseudomonadati</taxon>
        <taxon>Pseudomonadota</taxon>
        <taxon>Alphaproteobacteria</taxon>
        <taxon>Rickettsiales</taxon>
        <taxon>Rickettsiaceae</taxon>
        <taxon>Rickettsieae</taxon>
        <taxon>Candidatus Sneabacter</taxon>
    </lineage>
</organism>
<keyword evidence="1" id="KW-0812">Transmembrane</keyword>
<accession>A0A5C0UIF3</accession>
<dbReference type="Proteomes" id="UP000323844">
    <property type="component" value="Chromosome"/>
</dbReference>
<dbReference type="AlphaFoldDB" id="A0A5C0UIF3"/>
<keyword evidence="3" id="KW-1185">Reference proteome</keyword>